<evidence type="ECO:0000256" key="3">
    <source>
        <dbReference type="ARBA" id="ARBA00022833"/>
    </source>
</evidence>
<name>A0A9Q1CCE9_HOLLE</name>
<feature type="coiled-coil region" evidence="6">
    <location>
        <begin position="112"/>
        <end position="139"/>
    </location>
</feature>
<feature type="compositionally biased region" description="Polar residues" evidence="7">
    <location>
        <begin position="329"/>
        <end position="339"/>
    </location>
</feature>
<evidence type="ECO:0000313" key="10">
    <source>
        <dbReference type="Proteomes" id="UP001152320"/>
    </source>
</evidence>
<accession>A0A9Q1CCE9</accession>
<dbReference type="GO" id="GO:0007129">
    <property type="term" value="P:homologous chromosome pairing at meiosis"/>
    <property type="evidence" value="ECO:0007669"/>
    <property type="project" value="TreeGrafter"/>
</dbReference>
<evidence type="ECO:0000256" key="7">
    <source>
        <dbReference type="SAM" id="MobiDB-lite"/>
    </source>
</evidence>
<dbReference type="SUPFAM" id="SSF57850">
    <property type="entry name" value="RING/U-box"/>
    <property type="match status" value="1"/>
</dbReference>
<dbReference type="CDD" id="cd14686">
    <property type="entry name" value="bZIP"/>
    <property type="match status" value="1"/>
</dbReference>
<feature type="compositionally biased region" description="Polar residues" evidence="7">
    <location>
        <begin position="167"/>
        <end position="213"/>
    </location>
</feature>
<dbReference type="PANTHER" id="PTHR22663">
    <property type="entry name" value="RING FINGER PROTEIN NARYA-RELATED"/>
    <property type="match status" value="1"/>
</dbReference>
<dbReference type="GO" id="GO:0016925">
    <property type="term" value="P:protein sumoylation"/>
    <property type="evidence" value="ECO:0007669"/>
    <property type="project" value="TreeGrafter"/>
</dbReference>
<dbReference type="EMBL" id="JAIZAY010000005">
    <property type="protein sequence ID" value="KAJ8042004.1"/>
    <property type="molecule type" value="Genomic_DNA"/>
</dbReference>
<feature type="region of interest" description="Disordered" evidence="7">
    <location>
        <begin position="140"/>
        <end position="339"/>
    </location>
</feature>
<proteinExistence type="predicted"/>
<dbReference type="AlphaFoldDB" id="A0A9Q1CCE9"/>
<evidence type="ECO:0000256" key="4">
    <source>
        <dbReference type="ARBA" id="ARBA00023254"/>
    </source>
</evidence>
<dbReference type="GO" id="GO:0008270">
    <property type="term" value="F:zinc ion binding"/>
    <property type="evidence" value="ECO:0007669"/>
    <property type="project" value="UniProtKB-KW"/>
</dbReference>
<sequence length="339" mass="37411">MADWVHCNTCFCQPGDGRKFSLTNCGHMYCSECLTTGVKDTCRMCGNPCTYIPLTSKMKPEVEVFFCDPIEIIKKAHKQLSEVMDFQKNHRKRLTAYRKEREAKQCSMKGMAIKQQEEIQKLQREIMKLREENAKLRSLVAAGSPGPGGAASGLNRPPTPGRILYGNSPNSQYRGQSPSPKPRSTSPYSVSKSPYSTMHQDASKTPQMQSKSVGPTRLSVRTPPVDGKMGPVRTPTSVHGPVSRPSSVVSMSSSRGRKTPTGLDVFRNNSSPRGSSPVMNPNRAPFQTPRRNPHVISPSYSHGSLSQVRSEGISHSHGIYPQKRPLSCTIPSNYTFSQP</sequence>
<evidence type="ECO:0000256" key="1">
    <source>
        <dbReference type="ARBA" id="ARBA00022723"/>
    </source>
</evidence>
<dbReference type="InterPro" id="IPR042123">
    <property type="entry name" value="Zip3/RNF212-like"/>
</dbReference>
<dbReference type="PROSITE" id="PS00518">
    <property type="entry name" value="ZF_RING_1"/>
    <property type="match status" value="1"/>
</dbReference>
<dbReference type="PROSITE" id="PS50089">
    <property type="entry name" value="ZF_RING_2"/>
    <property type="match status" value="1"/>
</dbReference>
<organism evidence="9 10">
    <name type="scientific">Holothuria leucospilota</name>
    <name type="common">Black long sea cucumber</name>
    <name type="synonym">Mertensiothuria leucospilota</name>
    <dbReference type="NCBI Taxonomy" id="206669"/>
    <lineage>
        <taxon>Eukaryota</taxon>
        <taxon>Metazoa</taxon>
        <taxon>Echinodermata</taxon>
        <taxon>Eleutherozoa</taxon>
        <taxon>Echinozoa</taxon>
        <taxon>Holothuroidea</taxon>
        <taxon>Aspidochirotacea</taxon>
        <taxon>Aspidochirotida</taxon>
        <taxon>Holothuriidae</taxon>
        <taxon>Holothuria</taxon>
    </lineage>
</organism>
<evidence type="ECO:0000313" key="9">
    <source>
        <dbReference type="EMBL" id="KAJ8042004.1"/>
    </source>
</evidence>
<reference evidence="9" key="1">
    <citation type="submission" date="2021-10" db="EMBL/GenBank/DDBJ databases">
        <title>Tropical sea cucumber genome reveals ecological adaptation and Cuvierian tubules defense mechanism.</title>
        <authorList>
            <person name="Chen T."/>
        </authorList>
    </citation>
    <scope>NUCLEOTIDE SEQUENCE</scope>
    <source>
        <strain evidence="9">Nanhai2018</strain>
        <tissue evidence="9">Muscle</tissue>
    </source>
</reference>
<evidence type="ECO:0000256" key="6">
    <source>
        <dbReference type="SAM" id="Coils"/>
    </source>
</evidence>
<keyword evidence="6" id="KW-0175">Coiled coil</keyword>
<keyword evidence="10" id="KW-1185">Reference proteome</keyword>
<feature type="compositionally biased region" description="Polar residues" evidence="7">
    <location>
        <begin position="298"/>
        <end position="309"/>
    </location>
</feature>
<feature type="domain" description="RING-type" evidence="8">
    <location>
        <begin position="7"/>
        <end position="45"/>
    </location>
</feature>
<keyword evidence="1" id="KW-0479">Metal-binding</keyword>
<dbReference type="InterPro" id="IPR017907">
    <property type="entry name" value="Znf_RING_CS"/>
</dbReference>
<evidence type="ECO:0000256" key="2">
    <source>
        <dbReference type="ARBA" id="ARBA00022771"/>
    </source>
</evidence>
<keyword evidence="4" id="KW-0469">Meiosis</keyword>
<dbReference type="GO" id="GO:0007131">
    <property type="term" value="P:reciprocal meiotic recombination"/>
    <property type="evidence" value="ECO:0007669"/>
    <property type="project" value="InterPro"/>
</dbReference>
<protein>
    <recommendedName>
        <fullName evidence="8">RING-type domain-containing protein</fullName>
    </recommendedName>
</protein>
<dbReference type="OrthoDB" id="2535391at2759"/>
<dbReference type="PANTHER" id="PTHR22663:SF17">
    <property type="entry name" value="RING FINGER PROTEIN NARYA-RELATED"/>
    <property type="match status" value="1"/>
</dbReference>
<keyword evidence="3" id="KW-0862">Zinc</keyword>
<dbReference type="CDD" id="cd16560">
    <property type="entry name" value="RING-HC_RNF212-like"/>
    <property type="match status" value="1"/>
</dbReference>
<keyword evidence="2 5" id="KW-0863">Zinc-finger</keyword>
<feature type="compositionally biased region" description="Low complexity" evidence="7">
    <location>
        <begin position="237"/>
        <end position="254"/>
    </location>
</feature>
<dbReference type="GO" id="GO:0000795">
    <property type="term" value="C:synaptonemal complex"/>
    <property type="evidence" value="ECO:0007669"/>
    <property type="project" value="InterPro"/>
</dbReference>
<dbReference type="InterPro" id="IPR001841">
    <property type="entry name" value="Znf_RING"/>
</dbReference>
<evidence type="ECO:0000259" key="8">
    <source>
        <dbReference type="PROSITE" id="PS50089"/>
    </source>
</evidence>
<feature type="compositionally biased region" description="Polar residues" evidence="7">
    <location>
        <begin position="267"/>
        <end position="279"/>
    </location>
</feature>
<dbReference type="GO" id="GO:0019789">
    <property type="term" value="F:SUMO transferase activity"/>
    <property type="evidence" value="ECO:0007669"/>
    <property type="project" value="InterPro"/>
</dbReference>
<evidence type="ECO:0000256" key="5">
    <source>
        <dbReference type="PROSITE-ProRule" id="PRU00175"/>
    </source>
</evidence>
<comment type="caution">
    <text evidence="9">The sequence shown here is derived from an EMBL/GenBank/DDBJ whole genome shotgun (WGS) entry which is preliminary data.</text>
</comment>
<dbReference type="Proteomes" id="UP001152320">
    <property type="component" value="Chromosome 5"/>
</dbReference>
<gene>
    <name evidence="9" type="ORF">HOLleu_12965</name>
</gene>
<dbReference type="Pfam" id="PF14634">
    <property type="entry name" value="zf-RING_5"/>
    <property type="match status" value="1"/>
</dbReference>